<dbReference type="PIRSF" id="PIRSF002419">
    <property type="entry name" value="Tetraspanin"/>
    <property type="match status" value="1"/>
</dbReference>
<evidence type="ECO:0000313" key="9">
    <source>
        <dbReference type="Proteomes" id="UP000694388"/>
    </source>
</evidence>
<feature type="transmembrane region" description="Helical" evidence="7">
    <location>
        <begin position="25"/>
        <end position="50"/>
    </location>
</feature>
<dbReference type="Pfam" id="PF00335">
    <property type="entry name" value="Tetraspanin"/>
    <property type="match status" value="1"/>
</dbReference>
<keyword evidence="3 7" id="KW-0812">Transmembrane</keyword>
<evidence type="ECO:0000256" key="7">
    <source>
        <dbReference type="RuleBase" id="RU361218"/>
    </source>
</evidence>
<dbReference type="GeneTree" id="ENSGT00940000156832"/>
<dbReference type="Gene3D" id="1.10.1450.10">
    <property type="entry name" value="Tetraspanin"/>
    <property type="match status" value="1"/>
</dbReference>
<protein>
    <recommendedName>
        <fullName evidence="7">Tetraspanin</fullName>
    </recommendedName>
</protein>
<dbReference type="PANTHER" id="PTHR19282">
    <property type="entry name" value="TETRASPANIN"/>
    <property type="match status" value="1"/>
</dbReference>
<dbReference type="PRINTS" id="PR00259">
    <property type="entry name" value="TMFOUR"/>
</dbReference>
<keyword evidence="9" id="KW-1185">Reference proteome</keyword>
<feature type="disulfide bond" evidence="6">
    <location>
        <begin position="156"/>
        <end position="187"/>
    </location>
</feature>
<dbReference type="PANTHER" id="PTHR19282:SF456">
    <property type="entry name" value="CD63 MOLECULE"/>
    <property type="match status" value="1"/>
</dbReference>
<dbReference type="InterPro" id="IPR018499">
    <property type="entry name" value="Tetraspanin/Peripherin"/>
</dbReference>
<keyword evidence="5 7" id="KW-0472">Membrane</keyword>
<comment type="similarity">
    <text evidence="2 7">Belongs to the tetraspanin (TM4SF) family.</text>
</comment>
<reference evidence="8" key="2">
    <citation type="submission" date="2025-09" db="UniProtKB">
        <authorList>
            <consortium name="Ensembl"/>
        </authorList>
    </citation>
    <scope>IDENTIFICATION</scope>
</reference>
<accession>A0A8C4QGU0</accession>
<sequence length="259" mass="28697">MLLTTINLLQTFKMGLEGGLRMIKYLVFLANFLFWLSGLGLIVVGVMAHLKYSVFSVLTGQTIGYLIYAIILIGAIIFVVAFYGCCGAVRENNCMITTFTVLLIFIFVAELGAGIAAYIYKQEVTDIIYETTKNAINSYPDEGEKGVDFIQQNFNCCGGHEFKEWFSSQAWLSKSPRNNDNVPESCCKDIAEGCGHNIFQKKKQNDIHTMGCIPKVVSLVKGNLMLMGSVLGGIILVELLATIFACCLMRGIRDLDDEF</sequence>
<feature type="transmembrane region" description="Helical" evidence="7">
    <location>
        <begin position="62"/>
        <end position="84"/>
    </location>
</feature>
<evidence type="ECO:0000256" key="5">
    <source>
        <dbReference type="ARBA" id="ARBA00023136"/>
    </source>
</evidence>
<dbReference type="SUPFAM" id="SSF48652">
    <property type="entry name" value="Tetraspanin"/>
    <property type="match status" value="1"/>
</dbReference>
<evidence type="ECO:0000313" key="8">
    <source>
        <dbReference type="Ensembl" id="ENSEBUP00000015256.1"/>
    </source>
</evidence>
<dbReference type="InterPro" id="IPR000301">
    <property type="entry name" value="Tetraspanin_animals"/>
</dbReference>
<organism evidence="8 9">
    <name type="scientific">Eptatretus burgeri</name>
    <name type="common">Inshore hagfish</name>
    <dbReference type="NCBI Taxonomy" id="7764"/>
    <lineage>
        <taxon>Eukaryota</taxon>
        <taxon>Metazoa</taxon>
        <taxon>Chordata</taxon>
        <taxon>Craniata</taxon>
        <taxon>Vertebrata</taxon>
        <taxon>Cyclostomata</taxon>
        <taxon>Myxini</taxon>
        <taxon>Myxiniformes</taxon>
        <taxon>Myxinidae</taxon>
        <taxon>Eptatretinae</taxon>
        <taxon>Eptatretus</taxon>
    </lineage>
</organism>
<evidence type="ECO:0000256" key="2">
    <source>
        <dbReference type="ARBA" id="ARBA00006840"/>
    </source>
</evidence>
<reference evidence="8" key="1">
    <citation type="submission" date="2025-08" db="UniProtKB">
        <authorList>
            <consortium name="Ensembl"/>
        </authorList>
    </citation>
    <scope>IDENTIFICATION</scope>
</reference>
<dbReference type="Proteomes" id="UP000694388">
    <property type="component" value="Unplaced"/>
</dbReference>
<evidence type="ECO:0000256" key="4">
    <source>
        <dbReference type="ARBA" id="ARBA00022989"/>
    </source>
</evidence>
<dbReference type="Ensembl" id="ENSEBUT00000015832.1">
    <property type="protein sequence ID" value="ENSEBUP00000015256.1"/>
    <property type="gene ID" value="ENSEBUG00000009612.1"/>
</dbReference>
<proteinExistence type="inferred from homology"/>
<comment type="subcellular location">
    <subcellularLocation>
        <location evidence="1 7">Membrane</location>
        <topology evidence="1 7">Multi-pass membrane protein</topology>
    </subcellularLocation>
</comment>
<dbReference type="InterPro" id="IPR008952">
    <property type="entry name" value="Tetraspanin_EC2_sf"/>
</dbReference>
<feature type="transmembrane region" description="Helical" evidence="7">
    <location>
        <begin position="96"/>
        <end position="120"/>
    </location>
</feature>
<dbReference type="GO" id="GO:0005886">
    <property type="term" value="C:plasma membrane"/>
    <property type="evidence" value="ECO:0007669"/>
    <property type="project" value="TreeGrafter"/>
</dbReference>
<feature type="transmembrane region" description="Helical" evidence="7">
    <location>
        <begin position="224"/>
        <end position="249"/>
    </location>
</feature>
<keyword evidence="6" id="KW-1015">Disulfide bond</keyword>
<keyword evidence="4 7" id="KW-1133">Transmembrane helix</keyword>
<evidence type="ECO:0000256" key="1">
    <source>
        <dbReference type="ARBA" id="ARBA00004141"/>
    </source>
</evidence>
<evidence type="ECO:0000256" key="3">
    <source>
        <dbReference type="ARBA" id="ARBA00022692"/>
    </source>
</evidence>
<name>A0A8C4QGU0_EPTBU</name>
<dbReference type="AlphaFoldDB" id="A0A8C4QGU0"/>
<evidence type="ECO:0000256" key="6">
    <source>
        <dbReference type="PIRSR" id="PIRSR002419-1"/>
    </source>
</evidence>